<protein>
    <recommendedName>
        <fullName evidence="1">DDE-1 domain-containing protein</fullName>
    </recommendedName>
</protein>
<evidence type="ECO:0000259" key="1">
    <source>
        <dbReference type="Pfam" id="PF03184"/>
    </source>
</evidence>
<comment type="caution">
    <text evidence="2">The sequence shown here is derived from an EMBL/GenBank/DDBJ whole genome shotgun (WGS) entry which is preliminary data.</text>
</comment>
<accession>A0ABQ9H0Q8</accession>
<reference evidence="2 3" key="1">
    <citation type="submission" date="2023-02" db="EMBL/GenBank/DDBJ databases">
        <title>LHISI_Scaffold_Assembly.</title>
        <authorList>
            <person name="Stuart O.P."/>
            <person name="Cleave R."/>
            <person name="Magrath M.J.L."/>
            <person name="Mikheyev A.S."/>
        </authorList>
    </citation>
    <scope>NUCLEOTIDE SEQUENCE [LARGE SCALE GENOMIC DNA]</scope>
    <source>
        <strain evidence="2">Daus_M_001</strain>
        <tissue evidence="2">Leg muscle</tissue>
    </source>
</reference>
<evidence type="ECO:0000313" key="2">
    <source>
        <dbReference type="EMBL" id="KAJ8877856.1"/>
    </source>
</evidence>
<gene>
    <name evidence="2" type="ORF">PR048_022315</name>
</gene>
<keyword evidence="3" id="KW-1185">Reference proteome</keyword>
<evidence type="ECO:0000313" key="3">
    <source>
        <dbReference type="Proteomes" id="UP001159363"/>
    </source>
</evidence>
<organism evidence="2 3">
    <name type="scientific">Dryococelus australis</name>
    <dbReference type="NCBI Taxonomy" id="614101"/>
    <lineage>
        <taxon>Eukaryota</taxon>
        <taxon>Metazoa</taxon>
        <taxon>Ecdysozoa</taxon>
        <taxon>Arthropoda</taxon>
        <taxon>Hexapoda</taxon>
        <taxon>Insecta</taxon>
        <taxon>Pterygota</taxon>
        <taxon>Neoptera</taxon>
        <taxon>Polyneoptera</taxon>
        <taxon>Phasmatodea</taxon>
        <taxon>Verophasmatodea</taxon>
        <taxon>Anareolatae</taxon>
        <taxon>Phasmatidae</taxon>
        <taxon>Eurycanthinae</taxon>
        <taxon>Dryococelus</taxon>
    </lineage>
</organism>
<sequence>MICLILSNKLLRLQTKKNTIQEWSPRYKVVQEFHVTTSSTSVKNARKPYQRSCNQLKDYMKDIGADDVLQDAEKIFDGDETSFGLCPKTGKVIAPKGCRNVYDIKMSNEKVTIKMLLVFSASGRAVDPTVVFTFIKPPRAITDSLPNEWFIVRSESGWMRCKLFFECVANRVNSCLAKENIKKPVIFFVDGHKSYPTLDLSNFRSQNGILYALPPNTTCIMQPAEETVRQWQNLTMLHFHLIKSGFRKCGLYSFGPNSVDFTKCIQNRLESLMPVCSQIRESEIETA</sequence>
<proteinExistence type="predicted"/>
<dbReference type="Proteomes" id="UP001159363">
    <property type="component" value="Chromosome 7"/>
</dbReference>
<dbReference type="EMBL" id="JARBHB010000008">
    <property type="protein sequence ID" value="KAJ8877856.1"/>
    <property type="molecule type" value="Genomic_DNA"/>
</dbReference>
<dbReference type="InterPro" id="IPR004875">
    <property type="entry name" value="DDE_SF_endonuclease_dom"/>
</dbReference>
<dbReference type="Pfam" id="PF03184">
    <property type="entry name" value="DDE_1"/>
    <property type="match status" value="1"/>
</dbReference>
<feature type="domain" description="DDE-1" evidence="1">
    <location>
        <begin position="115"/>
        <end position="228"/>
    </location>
</feature>
<name>A0ABQ9H0Q8_9NEOP</name>